<keyword evidence="2 5" id="KW-0479">Metal-binding</keyword>
<feature type="binding site" evidence="5">
    <location>
        <position position="51"/>
    </location>
    <ligand>
        <name>substrate</name>
    </ligand>
</feature>
<evidence type="ECO:0000256" key="1">
    <source>
        <dbReference type="ARBA" id="ARBA00001946"/>
    </source>
</evidence>
<keyword evidence="5" id="KW-0963">Cytoplasm</keyword>
<gene>
    <name evidence="5" type="primary">ppa</name>
    <name evidence="7" type="ORF">HY29_12075</name>
</gene>
<keyword evidence="8" id="KW-1185">Reference proteome</keyword>
<accession>A0A062UCK7</accession>
<keyword evidence="4 5" id="KW-0460">Magnesium</keyword>
<dbReference type="GO" id="GO:0000287">
    <property type="term" value="F:magnesium ion binding"/>
    <property type="evidence" value="ECO:0007669"/>
    <property type="project" value="UniProtKB-UniRule"/>
</dbReference>
<dbReference type="InterPro" id="IPR036649">
    <property type="entry name" value="Pyrophosphatase_sf"/>
</dbReference>
<comment type="subunit">
    <text evidence="5">Homohexamer.</text>
</comment>
<dbReference type="eggNOG" id="COG0221">
    <property type="taxonomic scope" value="Bacteria"/>
</dbReference>
<dbReference type="PATRIC" id="fig|1280946.3.peg.1205"/>
<sequence>MKKLASLLLGVASLSLVSAFAEPVHPFAIPQPEETDGFYAVIEIPAGSFTKYEIDKETGHVRVDRFLSTSVGYPANYGSIPSSLAGDGDPLDTMVLTRQPVVPGAYLKVRAIGVLRMTDAGDPDDKIITVPADDVDPFYKEVRDVSDLPTVQRDQIEAFFLTYKQVPVGGNQVVLSGYGDAAEAQGVVEAALEAYRAQGAE</sequence>
<dbReference type="InterPro" id="IPR008162">
    <property type="entry name" value="Pyrophosphatase"/>
</dbReference>
<keyword evidence="3 5" id="KW-0378">Hydrolase</keyword>
<feature type="chain" id="PRO_5001614402" description="Inorganic pyrophosphatase" evidence="6">
    <location>
        <begin position="22"/>
        <end position="201"/>
    </location>
</feature>
<proteinExistence type="inferred from homology"/>
<dbReference type="EC" id="3.6.1.1" evidence="5"/>
<dbReference type="GO" id="GO:0006796">
    <property type="term" value="P:phosphate-containing compound metabolic process"/>
    <property type="evidence" value="ECO:0007669"/>
    <property type="project" value="InterPro"/>
</dbReference>
<evidence type="ECO:0000256" key="4">
    <source>
        <dbReference type="ARBA" id="ARBA00022842"/>
    </source>
</evidence>
<protein>
    <recommendedName>
        <fullName evidence="5">Inorganic pyrophosphatase</fullName>
        <ecNumber evidence="5">3.6.1.1</ecNumber>
    </recommendedName>
    <alternativeName>
        <fullName evidence="5">Pyrophosphate phospho-hydrolase</fullName>
        <shortName evidence="5">PPase</shortName>
    </alternativeName>
</protein>
<evidence type="ECO:0000313" key="7">
    <source>
        <dbReference type="EMBL" id="KCZ55453.1"/>
    </source>
</evidence>
<feature type="signal peptide" evidence="6">
    <location>
        <begin position="1"/>
        <end position="21"/>
    </location>
</feature>
<dbReference type="GO" id="GO:0005737">
    <property type="term" value="C:cytoplasm"/>
    <property type="evidence" value="ECO:0007669"/>
    <property type="project" value="UniProtKB-SubCell"/>
</dbReference>
<reference evidence="7 8" key="1">
    <citation type="journal article" date="2014" name="Antonie Van Leeuwenhoek">
        <title>Hyphomonas beringensis sp. nov. and Hyphomonas chukchiensis sp. nov., isolated from surface seawater of the Bering Sea and Chukchi Sea.</title>
        <authorList>
            <person name="Li C."/>
            <person name="Lai Q."/>
            <person name="Li G."/>
            <person name="Dong C."/>
            <person name="Wang J."/>
            <person name="Liao Y."/>
            <person name="Shao Z."/>
        </authorList>
    </citation>
    <scope>NUCLEOTIDE SEQUENCE [LARGE SCALE GENOMIC DNA]</scope>
    <source>
        <strain evidence="7 8">25B14_1</strain>
    </source>
</reference>
<dbReference type="STRING" id="1280946.HY29_12075"/>
<evidence type="ECO:0000313" key="8">
    <source>
        <dbReference type="Proteomes" id="UP000027037"/>
    </source>
</evidence>
<comment type="cofactor">
    <cofactor evidence="1 5">
        <name>Mg(2+)</name>
        <dbReference type="ChEBI" id="CHEBI:18420"/>
    </cofactor>
</comment>
<dbReference type="PANTHER" id="PTHR10286">
    <property type="entry name" value="INORGANIC PYROPHOSPHATASE"/>
    <property type="match status" value="1"/>
</dbReference>
<evidence type="ECO:0000256" key="3">
    <source>
        <dbReference type="ARBA" id="ARBA00022801"/>
    </source>
</evidence>
<evidence type="ECO:0000256" key="5">
    <source>
        <dbReference type="HAMAP-Rule" id="MF_00209"/>
    </source>
</evidence>
<feature type="binding site" evidence="5">
    <location>
        <position position="87"/>
    </location>
    <ligand>
        <name>Mg(2+)</name>
        <dbReference type="ChEBI" id="CHEBI:18420"/>
        <label>1</label>
    </ligand>
</feature>
<comment type="subcellular location">
    <subcellularLocation>
        <location evidence="5">Cytoplasm</location>
    </subcellularLocation>
</comment>
<dbReference type="Pfam" id="PF00719">
    <property type="entry name" value="Pyrophosphatase"/>
    <property type="match status" value="1"/>
</dbReference>
<comment type="function">
    <text evidence="5">Catalyzes the hydrolysis of inorganic pyrophosphate (PPi) forming two phosphate ions.</text>
</comment>
<dbReference type="OrthoDB" id="5187599at2"/>
<dbReference type="HAMAP" id="MF_00209">
    <property type="entry name" value="Inorganic_PPase"/>
    <property type="match status" value="1"/>
</dbReference>
<evidence type="ECO:0000256" key="2">
    <source>
        <dbReference type="ARBA" id="ARBA00022723"/>
    </source>
</evidence>
<feature type="binding site" evidence="5">
    <location>
        <position position="65"/>
    </location>
    <ligand>
        <name>substrate</name>
    </ligand>
</feature>
<dbReference type="CDD" id="cd00412">
    <property type="entry name" value="pyrophosphatase"/>
    <property type="match status" value="1"/>
</dbReference>
<dbReference type="EMBL" id="AWFF01000030">
    <property type="protein sequence ID" value="KCZ55453.1"/>
    <property type="molecule type" value="Genomic_DNA"/>
</dbReference>
<dbReference type="AlphaFoldDB" id="A0A062UCK7"/>
<comment type="similarity">
    <text evidence="5">Belongs to the PPase family.</text>
</comment>
<feature type="binding site" evidence="5">
    <location>
        <position position="124"/>
    </location>
    <ligand>
        <name>Mg(2+)</name>
        <dbReference type="ChEBI" id="CHEBI:18420"/>
        <label>1</label>
    </ligand>
</feature>
<keyword evidence="6" id="KW-0732">Signal</keyword>
<feature type="binding site" evidence="5">
    <location>
        <position position="92"/>
    </location>
    <ligand>
        <name>Mg(2+)</name>
        <dbReference type="ChEBI" id="CHEBI:18420"/>
        <label>1</label>
    </ligand>
</feature>
<dbReference type="RefSeq" id="WP_034794126.1">
    <property type="nucleotide sequence ID" value="NZ_AWFF01000030.1"/>
</dbReference>
<feature type="binding site" evidence="5">
    <location>
        <position position="163"/>
    </location>
    <ligand>
        <name>substrate</name>
    </ligand>
</feature>
<feature type="binding site" evidence="5">
    <location>
        <position position="77"/>
    </location>
    <ligand>
        <name>substrate</name>
    </ligand>
</feature>
<name>A0A062UCK7_9PROT</name>
<dbReference type="Gene3D" id="3.90.80.10">
    <property type="entry name" value="Inorganic pyrophosphatase"/>
    <property type="match status" value="1"/>
</dbReference>
<comment type="catalytic activity">
    <reaction evidence="5">
        <text>diphosphate + H2O = 2 phosphate + H(+)</text>
        <dbReference type="Rhea" id="RHEA:24576"/>
        <dbReference type="ChEBI" id="CHEBI:15377"/>
        <dbReference type="ChEBI" id="CHEBI:15378"/>
        <dbReference type="ChEBI" id="CHEBI:33019"/>
        <dbReference type="ChEBI" id="CHEBI:43474"/>
        <dbReference type="EC" id="3.6.1.1"/>
    </reaction>
</comment>
<dbReference type="SUPFAM" id="SSF50324">
    <property type="entry name" value="Inorganic pyrophosphatase"/>
    <property type="match status" value="1"/>
</dbReference>
<dbReference type="Proteomes" id="UP000027037">
    <property type="component" value="Unassembled WGS sequence"/>
</dbReference>
<organism evidence="7 8">
    <name type="scientific">Hyphomonas beringensis</name>
    <dbReference type="NCBI Taxonomy" id="1280946"/>
    <lineage>
        <taxon>Bacteria</taxon>
        <taxon>Pseudomonadati</taxon>
        <taxon>Pseudomonadota</taxon>
        <taxon>Alphaproteobacteria</taxon>
        <taxon>Hyphomonadales</taxon>
        <taxon>Hyphomonadaceae</taxon>
        <taxon>Hyphomonas</taxon>
    </lineage>
</organism>
<feature type="binding site" evidence="5">
    <location>
        <position position="92"/>
    </location>
    <ligand>
        <name>Mg(2+)</name>
        <dbReference type="ChEBI" id="CHEBI:18420"/>
        <label>2</label>
    </ligand>
</feature>
<evidence type="ECO:0000256" key="6">
    <source>
        <dbReference type="SAM" id="SignalP"/>
    </source>
</evidence>
<dbReference type="GO" id="GO:0004427">
    <property type="term" value="F:inorganic diphosphate phosphatase activity"/>
    <property type="evidence" value="ECO:0007669"/>
    <property type="project" value="UniProtKB-UniRule"/>
</dbReference>
<comment type="caution">
    <text evidence="7">The sequence shown here is derived from an EMBL/GenBank/DDBJ whole genome shotgun (WGS) entry which is preliminary data.</text>
</comment>